<sequence>MRYQLLVENPIRKKLLVDKLTAVWESSVIATHGFLNENDIIALRPFVEAAIREIDHLIVAYENQGPVGFMGISKDKLEMLFLDPVCIGKGIGKRLITKAIWEYGVSYVDVNEQNPNAEKFYKHFGFTIFERKEADEMGNPFPVLKMKLRE</sequence>
<proteinExistence type="predicted"/>
<keyword evidence="2" id="KW-0012">Acyltransferase</keyword>
<protein>
    <submittedName>
        <fullName evidence="4">GNAT family N-acetyltransferase</fullName>
    </submittedName>
</protein>
<dbReference type="PROSITE" id="PS51186">
    <property type="entry name" value="GNAT"/>
    <property type="match status" value="1"/>
</dbReference>
<keyword evidence="5" id="KW-1185">Reference proteome</keyword>
<dbReference type="SUPFAM" id="SSF55729">
    <property type="entry name" value="Acyl-CoA N-acyltransferases (Nat)"/>
    <property type="match status" value="1"/>
</dbReference>
<evidence type="ECO:0000313" key="4">
    <source>
        <dbReference type="EMBL" id="RKD30188.1"/>
    </source>
</evidence>
<dbReference type="Pfam" id="PF13673">
    <property type="entry name" value="Acetyltransf_10"/>
    <property type="match status" value="1"/>
</dbReference>
<dbReference type="CDD" id="cd04301">
    <property type="entry name" value="NAT_SF"/>
    <property type="match status" value="1"/>
</dbReference>
<gene>
    <name evidence="4" type="ORF">BET01_06230</name>
</gene>
<comment type="caution">
    <text evidence="4">The sequence shown here is derived from an EMBL/GenBank/DDBJ whole genome shotgun (WGS) entry which is preliminary data.</text>
</comment>
<accession>A0A419SYH9</accession>
<feature type="domain" description="N-acetyltransferase" evidence="3">
    <location>
        <begin position="18"/>
        <end position="142"/>
    </location>
</feature>
<dbReference type="GO" id="GO:0016747">
    <property type="term" value="F:acyltransferase activity, transferring groups other than amino-acyl groups"/>
    <property type="evidence" value="ECO:0007669"/>
    <property type="project" value="InterPro"/>
</dbReference>
<dbReference type="PANTHER" id="PTHR43800">
    <property type="entry name" value="PEPTIDYL-LYSINE N-ACETYLTRANSFERASE YJAB"/>
    <property type="match status" value="1"/>
</dbReference>
<dbReference type="Proteomes" id="UP000284277">
    <property type="component" value="Unassembled WGS sequence"/>
</dbReference>
<evidence type="ECO:0000256" key="2">
    <source>
        <dbReference type="ARBA" id="ARBA00023315"/>
    </source>
</evidence>
<reference evidence="4 5" key="1">
    <citation type="submission" date="2016-08" db="EMBL/GenBank/DDBJ databases">
        <title>A new outlook on sporulation: Clostridium algidixylanolyticum.</title>
        <authorList>
            <person name="Poppleton D.I."/>
            <person name="Gribaldo S."/>
        </authorList>
    </citation>
    <scope>NUCLEOTIDE SEQUENCE [LARGE SCALE GENOMIC DNA]</scope>
    <source>
        <strain evidence="4 5">SPL73</strain>
    </source>
</reference>
<dbReference type="PANTHER" id="PTHR43800:SF1">
    <property type="entry name" value="PEPTIDYL-LYSINE N-ACETYLTRANSFERASE YJAB"/>
    <property type="match status" value="1"/>
</dbReference>
<evidence type="ECO:0000313" key="5">
    <source>
        <dbReference type="Proteomes" id="UP000284277"/>
    </source>
</evidence>
<organism evidence="4 5">
    <name type="scientific">Lacrimispora algidixylanolytica</name>
    <dbReference type="NCBI Taxonomy" id="94868"/>
    <lineage>
        <taxon>Bacteria</taxon>
        <taxon>Bacillati</taxon>
        <taxon>Bacillota</taxon>
        <taxon>Clostridia</taxon>
        <taxon>Lachnospirales</taxon>
        <taxon>Lachnospiraceae</taxon>
        <taxon>Lacrimispora</taxon>
    </lineage>
</organism>
<dbReference type="InterPro" id="IPR000182">
    <property type="entry name" value="GNAT_dom"/>
</dbReference>
<dbReference type="EMBL" id="MCIA01000031">
    <property type="protein sequence ID" value="RKD30188.1"/>
    <property type="molecule type" value="Genomic_DNA"/>
</dbReference>
<dbReference type="Gene3D" id="3.40.630.30">
    <property type="match status" value="1"/>
</dbReference>
<dbReference type="OrthoDB" id="88131at2"/>
<name>A0A419SYH9_9FIRM</name>
<evidence type="ECO:0000259" key="3">
    <source>
        <dbReference type="PROSITE" id="PS51186"/>
    </source>
</evidence>
<evidence type="ECO:0000256" key="1">
    <source>
        <dbReference type="ARBA" id="ARBA00022679"/>
    </source>
</evidence>
<dbReference type="AlphaFoldDB" id="A0A419SYH9"/>
<keyword evidence="1 4" id="KW-0808">Transferase</keyword>
<dbReference type="InterPro" id="IPR016181">
    <property type="entry name" value="Acyl_CoA_acyltransferase"/>
</dbReference>